<dbReference type="OMA" id="GAPNMTI"/>
<dbReference type="Pfam" id="PF24053">
    <property type="entry name" value="DUF7356"/>
    <property type="match status" value="1"/>
</dbReference>
<feature type="transmembrane region" description="Helical" evidence="2">
    <location>
        <begin position="229"/>
        <end position="248"/>
    </location>
</feature>
<dbReference type="eggNOG" id="ENOG502RIWN">
    <property type="taxonomic scope" value="Eukaryota"/>
</dbReference>
<keyword evidence="2" id="KW-1133">Transmembrane helix</keyword>
<feature type="domain" description="DUF7356" evidence="4">
    <location>
        <begin position="111"/>
        <end position="212"/>
    </location>
</feature>
<dbReference type="PANTHER" id="PTHR34200">
    <property type="entry name" value="DENTIN SIALOPHOSPHOPROTEIN-LIKE ISOFORM X1"/>
    <property type="match status" value="1"/>
</dbReference>
<dbReference type="PANTHER" id="PTHR34200:SF8">
    <property type="entry name" value="TRANSMEMBRANE PROTEIN"/>
    <property type="match status" value="1"/>
</dbReference>
<evidence type="ECO:0000259" key="4">
    <source>
        <dbReference type="Pfam" id="PF24053"/>
    </source>
</evidence>
<sequence>MRRRGLRLLLVVCLVVAAAAEEVQTNILQADKNGGNDLAHSDGAETGRHDETNPNKGQHDEAKNDTDEKNKKGALTEGTMKTKDEAKVNHLNKDISTAKSSHVTDFSQDPLIKECDPSHRCVIENKKFIACLKVPGEDSLALSLLMDNKGMNPLDVGIATPEFVTSAEDTVHVSANDHNETQVTIFKNGAPNMAIVLRLRVAEEDCNISIHRAIARETSQVMPMRLTSTYMLVPVFVLIGAVVACIRIRRRGNQDGGPAYQKLDVAELPVSTGGKKEADQSDQWDDNWGDEWDDEAPLTPTRPMPNLSSKGLASRRSTKDGWKD</sequence>
<feature type="compositionally biased region" description="Acidic residues" evidence="1">
    <location>
        <begin position="280"/>
        <end position="296"/>
    </location>
</feature>
<proteinExistence type="predicted"/>
<evidence type="ECO:0000256" key="2">
    <source>
        <dbReference type="SAM" id="Phobius"/>
    </source>
</evidence>
<feature type="region of interest" description="Disordered" evidence="1">
    <location>
        <begin position="270"/>
        <end position="324"/>
    </location>
</feature>
<feature type="chain" id="PRO_5003773261" description="DUF7356 domain-containing protein" evidence="3">
    <location>
        <begin position="21"/>
        <end position="324"/>
    </location>
</feature>
<feature type="region of interest" description="Disordered" evidence="1">
    <location>
        <begin position="31"/>
        <end position="80"/>
    </location>
</feature>
<accession>J3M9Y4</accession>
<evidence type="ECO:0000256" key="1">
    <source>
        <dbReference type="SAM" id="MobiDB-lite"/>
    </source>
</evidence>
<name>J3M9Y4_ORYBR</name>
<keyword evidence="3" id="KW-0732">Signal</keyword>
<feature type="compositionally biased region" description="Basic and acidic residues" evidence="1">
    <location>
        <begin position="39"/>
        <end position="71"/>
    </location>
</feature>
<organism evidence="5">
    <name type="scientific">Oryza brachyantha</name>
    <name type="common">malo sina</name>
    <dbReference type="NCBI Taxonomy" id="4533"/>
    <lineage>
        <taxon>Eukaryota</taxon>
        <taxon>Viridiplantae</taxon>
        <taxon>Streptophyta</taxon>
        <taxon>Embryophyta</taxon>
        <taxon>Tracheophyta</taxon>
        <taxon>Spermatophyta</taxon>
        <taxon>Magnoliopsida</taxon>
        <taxon>Liliopsida</taxon>
        <taxon>Poales</taxon>
        <taxon>Poaceae</taxon>
        <taxon>BOP clade</taxon>
        <taxon>Oryzoideae</taxon>
        <taxon>Oryzeae</taxon>
        <taxon>Oryzinae</taxon>
        <taxon>Oryza</taxon>
    </lineage>
</organism>
<dbReference type="InterPro" id="IPR055780">
    <property type="entry name" value="DUF7356"/>
</dbReference>
<dbReference type="HOGENOM" id="CLU_057604_0_0_1"/>
<keyword evidence="2" id="KW-0472">Membrane</keyword>
<evidence type="ECO:0000313" key="5">
    <source>
        <dbReference type="EnsemblPlants" id="OB05G34080.1"/>
    </source>
</evidence>
<keyword evidence="6" id="KW-1185">Reference proteome</keyword>
<keyword evidence="2" id="KW-0812">Transmembrane</keyword>
<reference evidence="5" key="1">
    <citation type="journal article" date="2013" name="Nat. Commun.">
        <title>Whole-genome sequencing of Oryza brachyantha reveals mechanisms underlying Oryza genome evolution.</title>
        <authorList>
            <person name="Chen J."/>
            <person name="Huang Q."/>
            <person name="Gao D."/>
            <person name="Wang J."/>
            <person name="Lang Y."/>
            <person name="Liu T."/>
            <person name="Li B."/>
            <person name="Bai Z."/>
            <person name="Luis Goicoechea J."/>
            <person name="Liang C."/>
            <person name="Chen C."/>
            <person name="Zhang W."/>
            <person name="Sun S."/>
            <person name="Liao Y."/>
            <person name="Zhang X."/>
            <person name="Yang L."/>
            <person name="Song C."/>
            <person name="Wang M."/>
            <person name="Shi J."/>
            <person name="Liu G."/>
            <person name="Liu J."/>
            <person name="Zhou H."/>
            <person name="Zhou W."/>
            <person name="Yu Q."/>
            <person name="An N."/>
            <person name="Chen Y."/>
            <person name="Cai Q."/>
            <person name="Wang B."/>
            <person name="Liu B."/>
            <person name="Min J."/>
            <person name="Huang Y."/>
            <person name="Wu H."/>
            <person name="Li Z."/>
            <person name="Zhang Y."/>
            <person name="Yin Y."/>
            <person name="Song W."/>
            <person name="Jiang J."/>
            <person name="Jackson S.A."/>
            <person name="Wing R.A."/>
            <person name="Wang J."/>
            <person name="Chen M."/>
        </authorList>
    </citation>
    <scope>NUCLEOTIDE SEQUENCE [LARGE SCALE GENOMIC DNA]</scope>
    <source>
        <strain evidence="5">cv. IRGC 101232</strain>
    </source>
</reference>
<dbReference type="Gramene" id="OB05G34080.1">
    <property type="protein sequence ID" value="OB05G34080.1"/>
    <property type="gene ID" value="OB05G34080"/>
</dbReference>
<evidence type="ECO:0000256" key="3">
    <source>
        <dbReference type="SAM" id="SignalP"/>
    </source>
</evidence>
<dbReference type="STRING" id="4533.J3M9Y4"/>
<feature type="signal peptide" evidence="3">
    <location>
        <begin position="1"/>
        <end position="20"/>
    </location>
</feature>
<protein>
    <recommendedName>
        <fullName evidence="4">DUF7356 domain-containing protein</fullName>
    </recommendedName>
</protein>
<dbReference type="Proteomes" id="UP000006038">
    <property type="component" value="Chromosome 5"/>
</dbReference>
<reference evidence="5" key="2">
    <citation type="submission" date="2013-04" db="UniProtKB">
        <authorList>
            <consortium name="EnsemblPlants"/>
        </authorList>
    </citation>
    <scope>IDENTIFICATION</scope>
</reference>
<evidence type="ECO:0000313" key="6">
    <source>
        <dbReference type="Proteomes" id="UP000006038"/>
    </source>
</evidence>
<dbReference type="AlphaFoldDB" id="J3M9Y4"/>
<dbReference type="EnsemblPlants" id="OB05G34080.1">
    <property type="protein sequence ID" value="OB05G34080.1"/>
    <property type="gene ID" value="OB05G34080"/>
</dbReference>